<dbReference type="InterPro" id="IPR002909">
    <property type="entry name" value="IPT_dom"/>
</dbReference>
<dbReference type="InterPro" id="IPR045474">
    <property type="entry name" value="GEVED"/>
</dbReference>
<dbReference type="SUPFAM" id="SSF81296">
    <property type="entry name" value="E set domains"/>
    <property type="match status" value="2"/>
</dbReference>
<dbReference type="SMART" id="SM00429">
    <property type="entry name" value="IPT"/>
    <property type="match status" value="2"/>
</dbReference>
<dbReference type="eggNOG" id="COG0296">
    <property type="taxonomic scope" value="Bacteria"/>
</dbReference>
<gene>
    <name evidence="3" type="ORF">M23134_07726</name>
</gene>
<accession>A1ZYE2</accession>
<dbReference type="SUPFAM" id="SSF110296">
    <property type="entry name" value="Oligoxyloglucan reducing end-specific cellobiohydrolase"/>
    <property type="match status" value="3"/>
</dbReference>
<dbReference type="Pfam" id="PF20009">
    <property type="entry name" value="GEVED"/>
    <property type="match status" value="3"/>
</dbReference>
<name>A1ZYE2_MICM2</name>
<reference evidence="3 4" key="1">
    <citation type="submission" date="2007-01" db="EMBL/GenBank/DDBJ databases">
        <authorList>
            <person name="Haygood M."/>
            <person name="Podell S."/>
            <person name="Anderson C."/>
            <person name="Hopkinson B."/>
            <person name="Roe K."/>
            <person name="Barbeau K."/>
            <person name="Gaasterland T."/>
            <person name="Ferriera S."/>
            <person name="Johnson J."/>
            <person name="Kravitz S."/>
            <person name="Beeson K."/>
            <person name="Sutton G."/>
            <person name="Rogers Y.-H."/>
            <person name="Friedman R."/>
            <person name="Frazier M."/>
            <person name="Venter J.C."/>
        </authorList>
    </citation>
    <scope>NUCLEOTIDE SEQUENCE [LARGE SCALE GENOMIC DNA]</scope>
    <source>
        <strain evidence="3 4">ATCC 23134</strain>
    </source>
</reference>
<dbReference type="Gene3D" id="2.60.40.10">
    <property type="entry name" value="Immunoglobulins"/>
    <property type="match status" value="2"/>
</dbReference>
<dbReference type="PANTHER" id="PTHR43739:SF5">
    <property type="entry name" value="EXO-ALPHA-SIALIDASE"/>
    <property type="match status" value="1"/>
</dbReference>
<dbReference type="Gene3D" id="2.130.10.10">
    <property type="entry name" value="YVTN repeat-like/Quinoprotein amine dehydrogenase"/>
    <property type="match status" value="3"/>
</dbReference>
<dbReference type="EMBL" id="AAWS01000065">
    <property type="protein sequence ID" value="EAY24615.1"/>
    <property type="molecule type" value="Genomic_DNA"/>
</dbReference>
<evidence type="ECO:0000256" key="1">
    <source>
        <dbReference type="SAM" id="MobiDB-lite"/>
    </source>
</evidence>
<dbReference type="CDD" id="cd00603">
    <property type="entry name" value="IPT_PCSR"/>
    <property type="match status" value="1"/>
</dbReference>
<feature type="domain" description="IPT/TIG" evidence="2">
    <location>
        <begin position="993"/>
        <end position="1071"/>
    </location>
</feature>
<dbReference type="InterPro" id="IPR026444">
    <property type="entry name" value="Secre_tail"/>
</dbReference>
<dbReference type="InterPro" id="IPR015943">
    <property type="entry name" value="WD40/YVTN_repeat-like_dom_sf"/>
</dbReference>
<feature type="compositionally biased region" description="Low complexity" evidence="1">
    <location>
        <begin position="80"/>
        <end position="92"/>
    </location>
</feature>
<dbReference type="NCBIfam" id="TIGR04183">
    <property type="entry name" value="Por_Secre_tail"/>
    <property type="match status" value="1"/>
</dbReference>
<protein>
    <submittedName>
        <fullName evidence="3">BNR/Asp-box repeat domain protein</fullName>
    </submittedName>
</protein>
<dbReference type="Proteomes" id="UP000004095">
    <property type="component" value="Unassembled WGS sequence"/>
</dbReference>
<feature type="domain" description="IPT/TIG" evidence="2">
    <location>
        <begin position="742"/>
        <end position="821"/>
    </location>
</feature>
<organism evidence="3 4">
    <name type="scientific">Microscilla marina ATCC 23134</name>
    <dbReference type="NCBI Taxonomy" id="313606"/>
    <lineage>
        <taxon>Bacteria</taxon>
        <taxon>Pseudomonadati</taxon>
        <taxon>Bacteroidota</taxon>
        <taxon>Cytophagia</taxon>
        <taxon>Cytophagales</taxon>
        <taxon>Microscillaceae</taxon>
        <taxon>Microscilla</taxon>
    </lineage>
</organism>
<comment type="caution">
    <text evidence="3">The sequence shown here is derived from an EMBL/GenBank/DDBJ whole genome shotgun (WGS) entry which is preliminary data.</text>
</comment>
<dbReference type="InterPro" id="IPR014756">
    <property type="entry name" value="Ig_E-set"/>
</dbReference>
<dbReference type="PANTHER" id="PTHR43739">
    <property type="entry name" value="XYLOGLUCANASE (EUROFUNG)"/>
    <property type="match status" value="1"/>
</dbReference>
<dbReference type="InterPro" id="IPR013783">
    <property type="entry name" value="Ig-like_fold"/>
</dbReference>
<dbReference type="CDD" id="cd00102">
    <property type="entry name" value="IPT"/>
    <property type="match status" value="1"/>
</dbReference>
<evidence type="ECO:0000313" key="4">
    <source>
        <dbReference type="Proteomes" id="UP000004095"/>
    </source>
</evidence>
<proteinExistence type="predicted"/>
<evidence type="ECO:0000259" key="2">
    <source>
        <dbReference type="SMART" id="SM00429"/>
    </source>
</evidence>
<dbReference type="InterPro" id="IPR052025">
    <property type="entry name" value="Xyloglucanase_GH74"/>
</dbReference>
<evidence type="ECO:0000313" key="3">
    <source>
        <dbReference type="EMBL" id="EAY24615.1"/>
    </source>
</evidence>
<dbReference type="GO" id="GO:0010411">
    <property type="term" value="P:xyloglucan metabolic process"/>
    <property type="evidence" value="ECO:0007669"/>
    <property type="project" value="TreeGrafter"/>
</dbReference>
<keyword evidence="4" id="KW-1185">Reference proteome</keyword>
<feature type="region of interest" description="Disordered" evidence="1">
    <location>
        <begin position="69"/>
        <end position="92"/>
    </location>
</feature>
<sequence length="1490" mass="157178">MQQKNANFYDIKKSFDEYWQDRPYQRARGYKQFKRWEYFWEKRVLPNGSFPQAGIKQAEWSKYVQAHPKLKNGHTQRTTGSGNWSSLGPSSSPGGYDGVGRINCVSFDPQNVNTFYVGTPAGGLWKTTNGGSSWTNLTDNLPIIGVSSIAIHPSNGNIMYIATGDADGGDTPSLGVMKSTDGGATWNTTGLNWQMSQGRQISVLLIHPNNPDILVAATSEGIYKTTNAGASWSLSASGFFRDLELKPGTPSTMYATGRGSNSSHQVFVSTNTGSSWTQTTNFSGKGRVAIAVSAASPGFVAAVASGGDNGFAGFYTSNNSGASFSLTYSSASKNLLGWDINGNDTGGQGWYDLAITVSPTNANLINIGGVNNWQSTDGGSSWTINTMWYSTGKVATVHADKHYLVYHSGQTSTMYECNDGGIYKTTNGGTTWTDLTNGMAHTQFYKIGVSQSNANYVVTGAQDNGTKLKSGATWANIGGGDGMECIIDPTNENIQYYSIYYGRITRRMNGSYSTISDNVPGKPKGAWVTPYALDPSNPQTIVVGYKDVYRSTNRGDSWSNISNGQTGTSNLNAVLVAPSSSNTIYASSYRAIYRTTNTSSWSNITSNLPVSSSAITYIAVAASDPNKVWVTLSGYSSGHKVYQTTNGGSSWVNISGSLPNLPVNCIVEDANANNGSLYIGTDVGIFYRNNALGDWISFSNGLPNVVVRELEIQKATSKLKAGTYGRGLWESNLYNSAASPTAPSITSFSPTSGNIGTSVTIQGINFSGATAVRFNGVGAVTFNVVSTTQITATVPTGASTGKITVTTGNGTSASTVNFSLGTGGGTTATYCESKANSTDDSRIEKVVFNTINNSSGETGNTQNGGCVSYSDFSSVSTNVVQGQTHSLSITLGTCGGEYSKVVKVFIDWNHDGDFDDGGEEVAASAVMSNGVFTQNITVPSGATNGTTRMRVVCREKESGDNAATAVSNTKACGTYSWGETEDYSIVIGTSGSAPVISGFSPTSGVEGNQITINGSNFTGAGSVLFNGVSATFNIISSAQITAIVPANATTGKIKIAATGGVAESPANFTVGNATYCKSGPDPSLESASDDSRIDKVVFGSIHNVTNAQCATYSDYTSIATQITPGQTLPLAITLGTCGSEYSKVVKVFIDWNGDRDFDDANEIVAVSGVIGSGNFTKNITAPTNLTNGNVRMRVVCREKINNDATNQDAVDNTKACGFFQWGETQDYTIQITGGSSGGGNTITYCSSSAGDDADSRIERVVFNTIDNSSASGCTTYSDFTSKSTSVEVGKQYTLSVTLGTCGTDYSKGIKVYVDWNRDGDFDDSGEEVAASAMMNNGDFTANITVPANATGGTTRMRLVLREKTSNDADNSTALAAIKPCGQYSWGETEDYSIIIPGGVNGIGDTLFAKAVSVSPNPANDRAVVKIDNFAQGEVTLHLLTAAGVNVRSWKVVKNHRALNIPLVLSHLAKGVYLLQVKLGNSHTVKRMIKN</sequence>
<dbReference type="eggNOG" id="COG1372">
    <property type="taxonomic scope" value="Bacteria"/>
</dbReference>
<dbReference type="eggNOG" id="COG4447">
    <property type="taxonomic scope" value="Bacteria"/>
</dbReference>
<dbReference type="eggNOG" id="COG1404">
    <property type="taxonomic scope" value="Bacteria"/>
</dbReference>